<name>A0A024E7M3_9PSED</name>
<sequence>MPHWLVIDLEATTDDGGWPVTEMEIIEIGATLVDRKGREVDCFQCFVRPLRRPLLTPFCRELTHITQANVDAAQTLSEVWPSFEQWLVRHQSELEGWASWGDYDRKQLLQEWQRLHLCSVLEKVPHMNLKQRFAKARRLERPLGLNGALQLAGMQFNGQQHRALEDARNTARLLPQVLPPER</sequence>
<dbReference type="OrthoDB" id="4563729at2"/>
<keyword evidence="2" id="KW-0378">Hydrolase</keyword>
<gene>
    <name evidence="5" type="ORF">OU5_1501</name>
</gene>
<dbReference type="RefSeq" id="WP_010461227.1">
    <property type="nucleotide sequence ID" value="NZ_CP005960.1"/>
</dbReference>
<dbReference type="PANTHER" id="PTHR23044:SF61">
    <property type="entry name" value="3'-5' EXORIBONUCLEASE 1-RELATED"/>
    <property type="match status" value="1"/>
</dbReference>
<dbReference type="InterPro" id="IPR013520">
    <property type="entry name" value="Ribonucl_H"/>
</dbReference>
<organism evidence="5 6">
    <name type="scientific">Pseudomonas mandelii JR-1</name>
    <dbReference type="NCBI Taxonomy" id="1147786"/>
    <lineage>
        <taxon>Bacteria</taxon>
        <taxon>Pseudomonadati</taxon>
        <taxon>Pseudomonadota</taxon>
        <taxon>Gammaproteobacteria</taxon>
        <taxon>Pseudomonadales</taxon>
        <taxon>Pseudomonadaceae</taxon>
        <taxon>Pseudomonas</taxon>
    </lineage>
</organism>
<dbReference type="CDD" id="cd06133">
    <property type="entry name" value="ERI-1_3'hExo_like"/>
    <property type="match status" value="1"/>
</dbReference>
<dbReference type="Proteomes" id="UP000026913">
    <property type="component" value="Chromosome"/>
</dbReference>
<dbReference type="EMBL" id="CP005960">
    <property type="protein sequence ID" value="AHZ68580.1"/>
    <property type="molecule type" value="Genomic_DNA"/>
</dbReference>
<evidence type="ECO:0000313" key="6">
    <source>
        <dbReference type="Proteomes" id="UP000026913"/>
    </source>
</evidence>
<dbReference type="GO" id="GO:0000175">
    <property type="term" value="F:3'-5'-RNA exonuclease activity"/>
    <property type="evidence" value="ECO:0007669"/>
    <property type="project" value="InterPro"/>
</dbReference>
<dbReference type="InterPro" id="IPR051274">
    <property type="entry name" value="3-5_Exoribonuclease"/>
</dbReference>
<evidence type="ECO:0000256" key="2">
    <source>
        <dbReference type="ARBA" id="ARBA00022801"/>
    </source>
</evidence>
<dbReference type="HOGENOM" id="CLU_037266_5_1_6"/>
<dbReference type="SUPFAM" id="SSF53098">
    <property type="entry name" value="Ribonuclease H-like"/>
    <property type="match status" value="1"/>
</dbReference>
<dbReference type="GO" id="GO:0003676">
    <property type="term" value="F:nucleic acid binding"/>
    <property type="evidence" value="ECO:0007669"/>
    <property type="project" value="InterPro"/>
</dbReference>
<evidence type="ECO:0000256" key="1">
    <source>
        <dbReference type="ARBA" id="ARBA00022722"/>
    </source>
</evidence>
<dbReference type="GeneID" id="46427309"/>
<protein>
    <submittedName>
        <fullName evidence="5">Exonuclease</fullName>
    </submittedName>
</protein>
<dbReference type="GO" id="GO:0006259">
    <property type="term" value="P:DNA metabolic process"/>
    <property type="evidence" value="ECO:0007669"/>
    <property type="project" value="UniProtKB-ARBA"/>
</dbReference>
<evidence type="ECO:0000313" key="5">
    <source>
        <dbReference type="EMBL" id="AHZ68580.1"/>
    </source>
</evidence>
<evidence type="ECO:0000256" key="3">
    <source>
        <dbReference type="ARBA" id="ARBA00022839"/>
    </source>
</evidence>
<dbReference type="Gene3D" id="3.30.420.10">
    <property type="entry name" value="Ribonuclease H-like superfamily/Ribonuclease H"/>
    <property type="match status" value="1"/>
</dbReference>
<dbReference type="KEGG" id="pman:OU5_1501"/>
<dbReference type="InterPro" id="IPR047201">
    <property type="entry name" value="ERI-1_3'hExo-like"/>
</dbReference>
<dbReference type="Pfam" id="PF00929">
    <property type="entry name" value="RNase_T"/>
    <property type="match status" value="1"/>
</dbReference>
<keyword evidence="3 5" id="KW-0269">Exonuclease</keyword>
<dbReference type="SMART" id="SM00479">
    <property type="entry name" value="EXOIII"/>
    <property type="match status" value="1"/>
</dbReference>
<keyword evidence="1" id="KW-0540">Nuclease</keyword>
<dbReference type="InterPro" id="IPR036397">
    <property type="entry name" value="RNaseH_sf"/>
</dbReference>
<proteinExistence type="predicted"/>
<dbReference type="AlphaFoldDB" id="A0A024E7M3"/>
<reference evidence="5 6" key="1">
    <citation type="journal article" date="2012" name="J. Bacteriol.">
        <title>Genome sequence of cold-adapted Pseudomonas mandelii strain JR-1.</title>
        <authorList>
            <person name="Jang S.H."/>
            <person name="Kim J."/>
            <person name="Kim J."/>
            <person name="Hong S."/>
            <person name="Lee C."/>
        </authorList>
    </citation>
    <scope>NUCLEOTIDE SEQUENCE [LARGE SCALE GENOMIC DNA]</scope>
    <source>
        <strain evidence="5 6">JR-1</strain>
    </source>
</reference>
<dbReference type="InterPro" id="IPR012337">
    <property type="entry name" value="RNaseH-like_sf"/>
</dbReference>
<accession>A0A024E7M3</accession>
<evidence type="ECO:0000259" key="4">
    <source>
        <dbReference type="SMART" id="SM00479"/>
    </source>
</evidence>
<feature type="domain" description="Exonuclease" evidence="4">
    <location>
        <begin position="3"/>
        <end position="181"/>
    </location>
</feature>
<dbReference type="PANTHER" id="PTHR23044">
    <property type="entry name" value="3'-5' EXONUCLEASE ERI1-RELATED"/>
    <property type="match status" value="1"/>
</dbReference>